<comment type="caution">
    <text evidence="1">The sequence shown here is derived from an EMBL/GenBank/DDBJ whole genome shotgun (WGS) entry which is preliminary data.</text>
</comment>
<accession>A0A9W6TGC1</accession>
<sequence>MCKRIGSKYGDLASFSITSAATDVQDFILMHSNGASSIVYGLSYGTAWVERLMHLDPPGVVGYVLDGVAPASGAAKDTFPYFSTWETDFGKVGDDFLDLCAQSRQWLHVSLREETIVQHT</sequence>
<dbReference type="Proteomes" id="UP001165083">
    <property type="component" value="Unassembled WGS sequence"/>
</dbReference>
<dbReference type="SUPFAM" id="SSF53474">
    <property type="entry name" value="alpha/beta-Hydrolases"/>
    <property type="match status" value="1"/>
</dbReference>
<gene>
    <name evidence="1" type="ORF">Plil01_000196600</name>
</gene>
<dbReference type="OrthoDB" id="123000at2759"/>
<protein>
    <submittedName>
        <fullName evidence="1">Unnamed protein product</fullName>
    </submittedName>
</protein>
<name>A0A9W6TGC1_9STRA</name>
<dbReference type="AlphaFoldDB" id="A0A9W6TGC1"/>
<keyword evidence="2" id="KW-1185">Reference proteome</keyword>
<organism evidence="1 2">
    <name type="scientific">Phytophthora lilii</name>
    <dbReference type="NCBI Taxonomy" id="2077276"/>
    <lineage>
        <taxon>Eukaryota</taxon>
        <taxon>Sar</taxon>
        <taxon>Stramenopiles</taxon>
        <taxon>Oomycota</taxon>
        <taxon>Peronosporomycetes</taxon>
        <taxon>Peronosporales</taxon>
        <taxon>Peronosporaceae</taxon>
        <taxon>Phytophthora</taxon>
    </lineage>
</organism>
<dbReference type="EMBL" id="BSXW01000070">
    <property type="protein sequence ID" value="GMF11239.1"/>
    <property type="molecule type" value="Genomic_DNA"/>
</dbReference>
<proteinExistence type="predicted"/>
<dbReference type="Gene3D" id="3.40.50.1820">
    <property type="entry name" value="alpha/beta hydrolase"/>
    <property type="match status" value="1"/>
</dbReference>
<evidence type="ECO:0000313" key="1">
    <source>
        <dbReference type="EMBL" id="GMF11239.1"/>
    </source>
</evidence>
<reference evidence="1" key="1">
    <citation type="submission" date="2023-04" db="EMBL/GenBank/DDBJ databases">
        <title>Phytophthora lilii NBRC 32176.</title>
        <authorList>
            <person name="Ichikawa N."/>
            <person name="Sato H."/>
            <person name="Tonouchi N."/>
        </authorList>
    </citation>
    <scope>NUCLEOTIDE SEQUENCE</scope>
    <source>
        <strain evidence="1">NBRC 32176</strain>
    </source>
</reference>
<evidence type="ECO:0000313" key="2">
    <source>
        <dbReference type="Proteomes" id="UP001165083"/>
    </source>
</evidence>
<dbReference type="InterPro" id="IPR029058">
    <property type="entry name" value="AB_hydrolase_fold"/>
</dbReference>